<evidence type="ECO:0000256" key="4">
    <source>
        <dbReference type="ARBA" id="ARBA00022917"/>
    </source>
</evidence>
<keyword evidence="2" id="KW-0547">Nucleotide-binding</keyword>
<evidence type="ECO:0000259" key="6">
    <source>
        <dbReference type="SMART" id="SM00845"/>
    </source>
</evidence>
<dbReference type="GO" id="GO:0070681">
    <property type="term" value="P:glutaminyl-tRNAGln biosynthesis via transamidation"/>
    <property type="evidence" value="ECO:0007669"/>
    <property type="project" value="EnsemblFungi"/>
</dbReference>
<dbReference type="InterPro" id="IPR014746">
    <property type="entry name" value="Gln_synth/guanido_kin_cat_dom"/>
</dbReference>
<keyword evidence="4" id="KW-0648">Protein biosynthesis</keyword>
<dbReference type="GO" id="GO:0030956">
    <property type="term" value="C:glutamyl-tRNA(Gln) amidotransferase complex"/>
    <property type="evidence" value="ECO:0007669"/>
    <property type="project" value="EnsemblFungi"/>
</dbReference>
<dbReference type="InterPro" id="IPR006075">
    <property type="entry name" value="Asn/Gln-tRNA_Trfase_suB/E_cat"/>
</dbReference>
<keyword evidence="3" id="KW-0067">ATP-binding</keyword>
<evidence type="ECO:0000256" key="2">
    <source>
        <dbReference type="ARBA" id="ARBA00022741"/>
    </source>
</evidence>
<protein>
    <submittedName>
        <fullName evidence="7">Putative mitochondrial cytochrome c oxidase assembly factor</fullName>
    </submittedName>
</protein>
<name>A0A0G2DX75_PHACM</name>
<dbReference type="GO" id="GO:0032543">
    <property type="term" value="P:mitochondrial translation"/>
    <property type="evidence" value="ECO:0007669"/>
    <property type="project" value="EnsemblFungi"/>
</dbReference>
<dbReference type="Proteomes" id="UP000053317">
    <property type="component" value="Unassembled WGS sequence"/>
</dbReference>
<accession>A0A0G2DX75</accession>
<dbReference type="InterPro" id="IPR018027">
    <property type="entry name" value="Asn/Gln_amidotransferase"/>
</dbReference>
<keyword evidence="1" id="KW-0436">Ligase</keyword>
<dbReference type="InterPro" id="IPR023168">
    <property type="entry name" value="GatB_Yqey_C_2"/>
</dbReference>
<comment type="caution">
    <text evidence="7">The sequence shown here is derived from an EMBL/GenBank/DDBJ whole genome shotgun (WGS) entry which is preliminary data.</text>
</comment>
<dbReference type="PANTHER" id="PTHR11659">
    <property type="entry name" value="GLUTAMYL-TRNA GLN AMIDOTRANSFERASE SUBUNIT B MITOCHONDRIAL AND PROKARYOTIC PET112-RELATED"/>
    <property type="match status" value="1"/>
</dbReference>
<dbReference type="InterPro" id="IPR003789">
    <property type="entry name" value="Asn/Gln_tRNA_amidoTrase-B-like"/>
</dbReference>
<dbReference type="OrthoDB" id="1722066at2759"/>
<dbReference type="PANTHER" id="PTHR11659:SF0">
    <property type="entry name" value="GLUTAMYL-TRNA(GLN) AMIDOTRANSFERASE SUBUNIT B, MITOCHONDRIAL"/>
    <property type="match status" value="1"/>
</dbReference>
<sequence>MSRFDRKHYFYHDQPAGYQITQYYEPLAKNGCLALGPDDGVEEQDIAIKQIQIEQDTGKSQESDGMHLIDFNRAGHPLIEIISLPQIHSPEAASAYVKKVQALLLSVNAVTAGMEQGGLRADVNVSISRKDGSAGNHSYSGISGLGQRTEIKNLSTIKAVEDAIKAEKARQISVLEAGGVVDGETRGWSLARPNETRRLRGKEGEVDYRYMPDPDVPPLYVNDDLVNFVKNTLPALPDQLLGSLTSDPKYKLSSTDAKILLQSDAGDRLDFYQETVDLLQKYHRSNAKLGRVVANWILQETGHMLTTKNITWEDSRLIPNNLASLLDVLLKRNVTGGSAKQILGLLIDGDERSVGQIVEEEGLRLVQLAEHDYVRLAEEVVASHSVVVEEIEKRGKMGKLMFLVGQMIRRGPEGRVEAKKAEETLRQLIQLPPQHRE</sequence>
<feature type="domain" description="Asn/Gln amidotransferase" evidence="6">
    <location>
        <begin position="270"/>
        <end position="429"/>
    </location>
</feature>
<evidence type="ECO:0000256" key="5">
    <source>
        <dbReference type="ARBA" id="ARBA00047913"/>
    </source>
</evidence>
<keyword evidence="8" id="KW-1185">Reference proteome</keyword>
<evidence type="ECO:0000313" key="8">
    <source>
        <dbReference type="Proteomes" id="UP000053317"/>
    </source>
</evidence>
<dbReference type="GO" id="GO:0005524">
    <property type="term" value="F:ATP binding"/>
    <property type="evidence" value="ECO:0007669"/>
    <property type="project" value="UniProtKB-KW"/>
</dbReference>
<evidence type="ECO:0000256" key="3">
    <source>
        <dbReference type="ARBA" id="ARBA00022840"/>
    </source>
</evidence>
<proteinExistence type="predicted"/>
<dbReference type="SMART" id="SM00845">
    <property type="entry name" value="GatB_Yqey"/>
    <property type="match status" value="1"/>
</dbReference>
<dbReference type="SUPFAM" id="SSF55931">
    <property type="entry name" value="Glutamine synthetase/guanido kinase"/>
    <property type="match status" value="1"/>
</dbReference>
<dbReference type="EMBL" id="LCWF01000185">
    <property type="protein sequence ID" value="KKY15502.1"/>
    <property type="molecule type" value="Genomic_DNA"/>
</dbReference>
<dbReference type="PROSITE" id="PS01234">
    <property type="entry name" value="GATB"/>
    <property type="match status" value="1"/>
</dbReference>
<comment type="catalytic activity">
    <reaction evidence="5">
        <text>L-glutamyl-tRNA(Gln) + L-glutamine + ATP + H2O = L-glutaminyl-tRNA(Gln) + L-glutamate + ADP + phosphate + H(+)</text>
        <dbReference type="Rhea" id="RHEA:17521"/>
        <dbReference type="Rhea" id="RHEA-COMP:9681"/>
        <dbReference type="Rhea" id="RHEA-COMP:9684"/>
        <dbReference type="ChEBI" id="CHEBI:15377"/>
        <dbReference type="ChEBI" id="CHEBI:15378"/>
        <dbReference type="ChEBI" id="CHEBI:29985"/>
        <dbReference type="ChEBI" id="CHEBI:30616"/>
        <dbReference type="ChEBI" id="CHEBI:43474"/>
        <dbReference type="ChEBI" id="CHEBI:58359"/>
        <dbReference type="ChEBI" id="CHEBI:78520"/>
        <dbReference type="ChEBI" id="CHEBI:78521"/>
        <dbReference type="ChEBI" id="CHEBI:456216"/>
    </reaction>
</comment>
<dbReference type="Pfam" id="PF02934">
    <property type="entry name" value="GatB_N"/>
    <property type="match status" value="1"/>
</dbReference>
<dbReference type="InterPro" id="IPR017958">
    <property type="entry name" value="Gln-tRNA_amidoTrfase_suB_CS"/>
</dbReference>
<dbReference type="InterPro" id="IPR017959">
    <property type="entry name" value="Asn/Gln-tRNA_amidoTrfase_suB/E"/>
</dbReference>
<dbReference type="GO" id="GO:0005739">
    <property type="term" value="C:mitochondrion"/>
    <property type="evidence" value="ECO:0007669"/>
    <property type="project" value="EnsemblFungi"/>
</dbReference>
<reference evidence="7 8" key="1">
    <citation type="submission" date="2015-05" db="EMBL/GenBank/DDBJ databases">
        <title>Distinctive expansion of gene families associated with plant cell wall degradation and secondary metabolism in the genomes of grapevine trunk pathogens.</title>
        <authorList>
            <person name="Lawrence D.P."/>
            <person name="Travadon R."/>
            <person name="Rolshausen P.E."/>
            <person name="Baumgartner K."/>
        </authorList>
    </citation>
    <scope>NUCLEOTIDE SEQUENCE [LARGE SCALE GENOMIC DNA]</scope>
    <source>
        <strain evidence="7">UCRPC4</strain>
    </source>
</reference>
<evidence type="ECO:0000313" key="7">
    <source>
        <dbReference type="EMBL" id="KKY15502.1"/>
    </source>
</evidence>
<gene>
    <name evidence="7" type="ORF">UCRPC4_g06305</name>
</gene>
<dbReference type="GO" id="GO:0050567">
    <property type="term" value="F:glutaminyl-tRNA synthase (glutamine-hydrolyzing) activity"/>
    <property type="evidence" value="ECO:0007669"/>
    <property type="project" value="EnsemblFungi"/>
</dbReference>
<reference evidence="7 8" key="2">
    <citation type="submission" date="2015-05" db="EMBL/GenBank/DDBJ databases">
        <authorList>
            <person name="Morales-Cruz A."/>
            <person name="Amrine K.C."/>
            <person name="Cantu D."/>
        </authorList>
    </citation>
    <scope>NUCLEOTIDE SEQUENCE [LARGE SCALE GENOMIC DNA]</scope>
    <source>
        <strain evidence="7">UCRPC4</strain>
    </source>
</reference>
<dbReference type="Pfam" id="PF02637">
    <property type="entry name" value="GatB_Yqey"/>
    <property type="match status" value="1"/>
</dbReference>
<dbReference type="Gene3D" id="1.10.10.410">
    <property type="match status" value="1"/>
</dbReference>
<dbReference type="AlphaFoldDB" id="A0A0G2DX75"/>
<evidence type="ECO:0000256" key="1">
    <source>
        <dbReference type="ARBA" id="ARBA00022598"/>
    </source>
</evidence>
<dbReference type="SUPFAM" id="SSF89095">
    <property type="entry name" value="GatB/YqeY motif"/>
    <property type="match status" value="1"/>
</dbReference>
<organism evidence="7 8">
    <name type="scientific">Phaeomoniella chlamydospora</name>
    <name type="common">Phaeoacremonium chlamydosporum</name>
    <dbReference type="NCBI Taxonomy" id="158046"/>
    <lineage>
        <taxon>Eukaryota</taxon>
        <taxon>Fungi</taxon>
        <taxon>Dikarya</taxon>
        <taxon>Ascomycota</taxon>
        <taxon>Pezizomycotina</taxon>
        <taxon>Eurotiomycetes</taxon>
        <taxon>Chaetothyriomycetidae</taxon>
        <taxon>Phaeomoniellales</taxon>
        <taxon>Phaeomoniellaceae</taxon>
        <taxon>Phaeomoniella</taxon>
    </lineage>
</organism>